<dbReference type="Pfam" id="PF00496">
    <property type="entry name" value="SBP_bac_5"/>
    <property type="match status" value="1"/>
</dbReference>
<evidence type="ECO:0000259" key="6">
    <source>
        <dbReference type="Pfam" id="PF00496"/>
    </source>
</evidence>
<dbReference type="InterPro" id="IPR030678">
    <property type="entry name" value="Peptide/Ni-bd"/>
</dbReference>
<evidence type="ECO:0000313" key="8">
    <source>
        <dbReference type="Proteomes" id="UP001361570"/>
    </source>
</evidence>
<feature type="domain" description="Solute-binding protein family 5" evidence="6">
    <location>
        <begin position="83"/>
        <end position="461"/>
    </location>
</feature>
<keyword evidence="8" id="KW-1185">Reference proteome</keyword>
<dbReference type="PROSITE" id="PS51257">
    <property type="entry name" value="PROKAR_LIPOPROTEIN"/>
    <property type="match status" value="1"/>
</dbReference>
<comment type="caution">
    <text evidence="7">The sequence shown here is derived from an EMBL/GenBank/DDBJ whole genome shotgun (WGS) entry which is preliminary data.</text>
</comment>
<gene>
    <name evidence="7" type="ORF">TEK04_16135</name>
</gene>
<protein>
    <submittedName>
        <fullName evidence="7">ABC transporter substrate-binding protein</fullName>
    </submittedName>
</protein>
<dbReference type="Proteomes" id="UP001361570">
    <property type="component" value="Unassembled WGS sequence"/>
</dbReference>
<evidence type="ECO:0000256" key="4">
    <source>
        <dbReference type="ARBA" id="ARBA00022729"/>
    </source>
</evidence>
<evidence type="ECO:0000313" key="7">
    <source>
        <dbReference type="EMBL" id="MEI4273252.1"/>
    </source>
</evidence>
<keyword evidence="4 5" id="KW-0732">Signal</keyword>
<dbReference type="Gene3D" id="3.90.76.10">
    <property type="entry name" value="Dipeptide-binding Protein, Domain 1"/>
    <property type="match status" value="1"/>
</dbReference>
<proteinExistence type="inferred from homology"/>
<dbReference type="PANTHER" id="PTHR30290:SF10">
    <property type="entry name" value="PERIPLASMIC OLIGOPEPTIDE-BINDING PROTEIN-RELATED"/>
    <property type="match status" value="1"/>
</dbReference>
<evidence type="ECO:0000256" key="1">
    <source>
        <dbReference type="ARBA" id="ARBA00004196"/>
    </source>
</evidence>
<dbReference type="SUPFAM" id="SSF53850">
    <property type="entry name" value="Periplasmic binding protein-like II"/>
    <property type="match status" value="1"/>
</dbReference>
<evidence type="ECO:0000256" key="3">
    <source>
        <dbReference type="ARBA" id="ARBA00022448"/>
    </source>
</evidence>
<accession>A0ABU8DWN4</accession>
<evidence type="ECO:0000256" key="5">
    <source>
        <dbReference type="SAM" id="SignalP"/>
    </source>
</evidence>
<reference evidence="7 8" key="1">
    <citation type="submission" date="2024-03" db="EMBL/GenBank/DDBJ databases">
        <title>Draft genome sequence of Klenkia sp. LSe6-5.</title>
        <authorList>
            <person name="Duangmal K."/>
            <person name="Chantavorakit T."/>
        </authorList>
    </citation>
    <scope>NUCLEOTIDE SEQUENCE [LARGE SCALE GENOMIC DNA]</scope>
    <source>
        <strain evidence="7 8">LSe6-5</strain>
    </source>
</reference>
<dbReference type="PANTHER" id="PTHR30290">
    <property type="entry name" value="PERIPLASMIC BINDING COMPONENT OF ABC TRANSPORTER"/>
    <property type="match status" value="1"/>
</dbReference>
<organism evidence="7 8">
    <name type="scientific">Klenkia sesuvii</name>
    <dbReference type="NCBI Taxonomy" id="3103137"/>
    <lineage>
        <taxon>Bacteria</taxon>
        <taxon>Bacillati</taxon>
        <taxon>Actinomycetota</taxon>
        <taxon>Actinomycetes</taxon>
        <taxon>Geodermatophilales</taxon>
        <taxon>Geodermatophilaceae</taxon>
        <taxon>Klenkia</taxon>
    </lineage>
</organism>
<comment type="subcellular location">
    <subcellularLocation>
        <location evidence="1">Cell envelope</location>
    </subcellularLocation>
</comment>
<evidence type="ECO:0000256" key="2">
    <source>
        <dbReference type="ARBA" id="ARBA00005695"/>
    </source>
</evidence>
<dbReference type="EMBL" id="JBAPLU010000018">
    <property type="protein sequence ID" value="MEI4273252.1"/>
    <property type="molecule type" value="Genomic_DNA"/>
</dbReference>
<feature type="signal peptide" evidence="5">
    <location>
        <begin position="1"/>
        <end position="23"/>
    </location>
</feature>
<dbReference type="InterPro" id="IPR000914">
    <property type="entry name" value="SBP_5_dom"/>
</dbReference>
<keyword evidence="3" id="KW-0813">Transport</keyword>
<sequence>MQRRTTRVLAASAASLTALSVAACGGGDSGGGGGSGDGDSLLIGTSDKITTIDPAGSYDNGSFAVMNQVYPFLLNTPLGSPDVEPDIAESAEFTSPTEYTVTLKDGLTFANGNELTSSDVVFTFERQLAINDQNGPASLLYNLDSVEATDDTTVVFTLKTENDQVFPQILSSPAGPIVDEDVFSADALTPDDEIVAGNAFAGPYVITDYDVNSLVSYTANPDYQGLLGAPKTENVDVTYYADASNLKLDIEQGNIDVAFRSLSATDIDDLRGNDDVEVVDGPGGEIRYVVFNFNTQPYGATTAEADPAKALAVRQAVADLIDREEIADQVYRGTYTPLYSYVPEGLTGAVEPLRELYGDGSGGPDADKAAQTLQAAGVQTPVQLSLQYSNDHYGPSSGDEYALIKNQLESTGLFQVDLQTTEWTQYTEDRTADVYPAYQLGWFPDYSDADNYLTPFFLDGGFLGNHYSNAQVDQMIVQQSSTPDADARTELIETIQQTVAEDLSTVPYLQGSQVAVVRSGVEGASDTLDASFKFRYGALSAS</sequence>
<dbReference type="Gene3D" id="3.40.190.10">
    <property type="entry name" value="Periplasmic binding protein-like II"/>
    <property type="match status" value="1"/>
</dbReference>
<name>A0ABU8DWN4_9ACTN</name>
<comment type="similarity">
    <text evidence="2">Belongs to the bacterial solute-binding protein 5 family.</text>
</comment>
<dbReference type="RefSeq" id="WP_336405374.1">
    <property type="nucleotide sequence ID" value="NZ_JBAPLU010000018.1"/>
</dbReference>
<feature type="chain" id="PRO_5045333778" evidence="5">
    <location>
        <begin position="24"/>
        <end position="542"/>
    </location>
</feature>
<dbReference type="InterPro" id="IPR039424">
    <property type="entry name" value="SBP_5"/>
</dbReference>
<dbReference type="Gene3D" id="3.10.105.10">
    <property type="entry name" value="Dipeptide-binding Protein, Domain 3"/>
    <property type="match status" value="1"/>
</dbReference>
<dbReference type="PIRSF" id="PIRSF002741">
    <property type="entry name" value="MppA"/>
    <property type="match status" value="1"/>
</dbReference>